<dbReference type="KEGG" id="dae:Dtox_0435"/>
<dbReference type="PROSITE" id="PS50043">
    <property type="entry name" value="HTH_LUXR_2"/>
    <property type="match status" value="1"/>
</dbReference>
<protein>
    <submittedName>
        <fullName evidence="6">Transcriptional regulator, LuxR family</fullName>
    </submittedName>
</protein>
<feature type="transmembrane region" description="Helical" evidence="4">
    <location>
        <begin position="70"/>
        <end position="88"/>
    </location>
</feature>
<sequence>MLKLGGWAGDSISLTLLFTWILSYPMHGFFLQGVAGPNFYVLGHLFTASHGLGLFTIGSLSITMLQNKTFIKLAGVSVLVLTIAYTILPQSGSIKYIICIILGFSSAYLVLAWACVFTGSNIAPELTLGVAMALTNVLLGLIGFAHNIPKTAFITASALSGLAPLISAFYITRKQPSVKLQNVQNEQKDIKAGLTTFLGIAFLVAAAFFSGGLWYRAVLPLFHLKWPDIMGIGSFIYAAAVLGLSLNAQKHSLYWLGTISLSALGIGLATSLIGLDKSVVLALTLIILAAGLGALDLFFWLTLRKLSLFLGTQRSFGFGLGLSLFFITAPGIAIDTGVLTNPLESPVMSVIGACLLFLINPLLVQLLQHLSVSLPKHDGVYDSFHEPTATNKGEENQTVTHYPEFWYNFTASEKRVYEFICKGWTDPEIAAHLNISRHTVKFHVRNLLRKAGVSNRKELLAQLVSNRDEK</sequence>
<feature type="transmembrane region" description="Helical" evidence="4">
    <location>
        <begin position="126"/>
        <end position="146"/>
    </location>
</feature>
<evidence type="ECO:0000256" key="3">
    <source>
        <dbReference type="ARBA" id="ARBA00023163"/>
    </source>
</evidence>
<evidence type="ECO:0000259" key="5">
    <source>
        <dbReference type="PROSITE" id="PS50043"/>
    </source>
</evidence>
<name>C8W514_DESAS</name>
<keyword evidence="2" id="KW-0238">DNA-binding</keyword>
<keyword evidence="4" id="KW-1133">Transmembrane helix</keyword>
<dbReference type="PANTHER" id="PTHR44688:SF16">
    <property type="entry name" value="DNA-BINDING TRANSCRIPTIONAL ACTIVATOR DEVR_DOSR"/>
    <property type="match status" value="1"/>
</dbReference>
<dbReference type="eggNOG" id="COG2197">
    <property type="taxonomic scope" value="Bacteria"/>
</dbReference>
<proteinExistence type="predicted"/>
<organism evidence="6 7">
    <name type="scientific">Desulfofarcimen acetoxidans (strain ATCC 49208 / DSM 771 / KCTC 5769 / VKM B-1644 / 5575)</name>
    <name type="common">Desulfotomaculum acetoxidans</name>
    <dbReference type="NCBI Taxonomy" id="485916"/>
    <lineage>
        <taxon>Bacteria</taxon>
        <taxon>Bacillati</taxon>
        <taxon>Bacillota</taxon>
        <taxon>Clostridia</taxon>
        <taxon>Eubacteriales</taxon>
        <taxon>Peptococcaceae</taxon>
        <taxon>Desulfofarcimen</taxon>
    </lineage>
</organism>
<reference evidence="6 7" key="1">
    <citation type="journal article" date="2009" name="Stand. Genomic Sci.">
        <title>Complete genome sequence of Desulfotomaculum acetoxidans type strain (5575).</title>
        <authorList>
            <person name="Spring S."/>
            <person name="Lapidus A."/>
            <person name="Schroder M."/>
            <person name="Gleim D."/>
            <person name="Sims D."/>
            <person name="Meincke L."/>
            <person name="Glavina Del Rio T."/>
            <person name="Tice H."/>
            <person name="Copeland A."/>
            <person name="Cheng J.F."/>
            <person name="Lucas S."/>
            <person name="Chen F."/>
            <person name="Nolan M."/>
            <person name="Bruce D."/>
            <person name="Goodwin L."/>
            <person name="Pitluck S."/>
            <person name="Ivanova N."/>
            <person name="Mavromatis K."/>
            <person name="Mikhailova N."/>
            <person name="Pati A."/>
            <person name="Chen A."/>
            <person name="Palaniappan K."/>
            <person name="Land M."/>
            <person name="Hauser L."/>
            <person name="Chang Y.J."/>
            <person name="Jeffries C.D."/>
            <person name="Chain P."/>
            <person name="Saunders E."/>
            <person name="Brettin T."/>
            <person name="Detter J.C."/>
            <person name="Goker M."/>
            <person name="Bristow J."/>
            <person name="Eisen J.A."/>
            <person name="Markowitz V."/>
            <person name="Hugenholtz P."/>
            <person name="Kyrpides N.C."/>
            <person name="Klenk H.P."/>
            <person name="Han C."/>
        </authorList>
    </citation>
    <scope>NUCLEOTIDE SEQUENCE [LARGE SCALE GENOMIC DNA]</scope>
    <source>
        <strain evidence="7">ATCC 49208 / DSM 771 / VKM B-1644</strain>
    </source>
</reference>
<feature type="transmembrane region" description="Helical" evidence="4">
    <location>
        <begin position="315"/>
        <end position="334"/>
    </location>
</feature>
<gene>
    <name evidence="6" type="ordered locus">Dtox_0435</name>
</gene>
<feature type="transmembrane region" description="Helical" evidence="4">
    <location>
        <begin position="279"/>
        <end position="303"/>
    </location>
</feature>
<dbReference type="InterPro" id="IPR000792">
    <property type="entry name" value="Tscrpt_reg_LuxR_C"/>
</dbReference>
<dbReference type="AlphaFoldDB" id="C8W514"/>
<keyword evidence="1" id="KW-0805">Transcription regulation</keyword>
<feature type="transmembrane region" description="Helical" evidence="4">
    <location>
        <begin position="94"/>
        <end position="114"/>
    </location>
</feature>
<dbReference type="PRINTS" id="PR00038">
    <property type="entry name" value="HTHLUXR"/>
</dbReference>
<dbReference type="Proteomes" id="UP000002217">
    <property type="component" value="Chromosome"/>
</dbReference>
<feature type="transmembrane region" description="Helical" evidence="4">
    <location>
        <begin position="346"/>
        <end position="367"/>
    </location>
</feature>
<evidence type="ECO:0000256" key="4">
    <source>
        <dbReference type="SAM" id="Phobius"/>
    </source>
</evidence>
<dbReference type="GO" id="GO:0006355">
    <property type="term" value="P:regulation of DNA-templated transcription"/>
    <property type="evidence" value="ECO:0007669"/>
    <property type="project" value="InterPro"/>
</dbReference>
<dbReference type="Gene3D" id="1.10.10.10">
    <property type="entry name" value="Winged helix-like DNA-binding domain superfamily/Winged helix DNA-binding domain"/>
    <property type="match status" value="1"/>
</dbReference>
<accession>C8W514</accession>
<dbReference type="STRING" id="485916.Dtox_0435"/>
<keyword evidence="4" id="KW-0812">Transmembrane</keyword>
<dbReference type="EMBL" id="CP001720">
    <property type="protein sequence ID" value="ACV61366.1"/>
    <property type="molecule type" value="Genomic_DNA"/>
</dbReference>
<dbReference type="GO" id="GO:0003677">
    <property type="term" value="F:DNA binding"/>
    <property type="evidence" value="ECO:0007669"/>
    <property type="project" value="UniProtKB-KW"/>
</dbReference>
<dbReference type="InterPro" id="IPR036388">
    <property type="entry name" value="WH-like_DNA-bd_sf"/>
</dbReference>
<feature type="transmembrane region" description="Helical" evidence="4">
    <location>
        <begin position="192"/>
        <end position="217"/>
    </location>
</feature>
<keyword evidence="7" id="KW-1185">Reference proteome</keyword>
<dbReference type="Pfam" id="PF00196">
    <property type="entry name" value="GerE"/>
    <property type="match status" value="1"/>
</dbReference>
<evidence type="ECO:0000256" key="1">
    <source>
        <dbReference type="ARBA" id="ARBA00023015"/>
    </source>
</evidence>
<keyword evidence="3" id="KW-0804">Transcription</keyword>
<dbReference type="HOGENOM" id="CLU_581045_0_0_9"/>
<dbReference type="PANTHER" id="PTHR44688">
    <property type="entry name" value="DNA-BINDING TRANSCRIPTIONAL ACTIVATOR DEVR_DOSR"/>
    <property type="match status" value="1"/>
</dbReference>
<evidence type="ECO:0000313" key="6">
    <source>
        <dbReference type="EMBL" id="ACV61366.1"/>
    </source>
</evidence>
<keyword evidence="4" id="KW-0472">Membrane</keyword>
<feature type="transmembrane region" description="Helical" evidence="4">
    <location>
        <begin position="12"/>
        <end position="33"/>
    </location>
</feature>
<feature type="transmembrane region" description="Helical" evidence="4">
    <location>
        <begin position="39"/>
        <end position="58"/>
    </location>
</feature>
<feature type="transmembrane region" description="Helical" evidence="4">
    <location>
        <begin position="152"/>
        <end position="171"/>
    </location>
</feature>
<dbReference type="CDD" id="cd06170">
    <property type="entry name" value="LuxR_C_like"/>
    <property type="match status" value="1"/>
</dbReference>
<feature type="domain" description="HTH luxR-type" evidence="5">
    <location>
        <begin position="402"/>
        <end position="467"/>
    </location>
</feature>
<dbReference type="SUPFAM" id="SSF46894">
    <property type="entry name" value="C-terminal effector domain of the bipartite response regulators"/>
    <property type="match status" value="1"/>
</dbReference>
<feature type="transmembrane region" description="Helical" evidence="4">
    <location>
        <begin position="229"/>
        <end position="246"/>
    </location>
</feature>
<feature type="transmembrane region" description="Helical" evidence="4">
    <location>
        <begin position="253"/>
        <end position="273"/>
    </location>
</feature>
<evidence type="ECO:0000313" key="7">
    <source>
        <dbReference type="Proteomes" id="UP000002217"/>
    </source>
</evidence>
<evidence type="ECO:0000256" key="2">
    <source>
        <dbReference type="ARBA" id="ARBA00023125"/>
    </source>
</evidence>
<dbReference type="InterPro" id="IPR016032">
    <property type="entry name" value="Sig_transdc_resp-reg_C-effctor"/>
</dbReference>
<dbReference type="SMART" id="SM00421">
    <property type="entry name" value="HTH_LUXR"/>
    <property type="match status" value="1"/>
</dbReference>